<dbReference type="Pfam" id="PF00646">
    <property type="entry name" value="F-box"/>
    <property type="match status" value="1"/>
</dbReference>
<dbReference type="Gene3D" id="1.20.1280.50">
    <property type="match status" value="1"/>
</dbReference>
<evidence type="ECO:0000259" key="1">
    <source>
        <dbReference type="SMART" id="SM00256"/>
    </source>
</evidence>
<dbReference type="Gramene" id="TraesCS4A02G466400.1">
    <property type="protein sequence ID" value="TraesCS4A02G466400.1.cds1"/>
    <property type="gene ID" value="TraesCS4A02G466400"/>
</dbReference>
<accession>A0A3B6I5Y5</accession>
<evidence type="ECO:0000313" key="2">
    <source>
        <dbReference type="EnsemblPlants" id="TraesCS4A02G466400.1.cds1"/>
    </source>
</evidence>
<reference evidence="2" key="1">
    <citation type="submission" date="2018-08" db="EMBL/GenBank/DDBJ databases">
        <authorList>
            <person name="Rossello M."/>
        </authorList>
    </citation>
    <scope>NUCLEOTIDE SEQUENCE [LARGE SCALE GENOMIC DNA]</scope>
    <source>
        <strain evidence="2">cv. Chinese Spring</strain>
    </source>
</reference>
<keyword evidence="3" id="KW-1185">Reference proteome</keyword>
<evidence type="ECO:0000313" key="3">
    <source>
        <dbReference type="Proteomes" id="UP000019116"/>
    </source>
</evidence>
<protein>
    <recommendedName>
        <fullName evidence="1">F-box domain-containing protein</fullName>
    </recommendedName>
</protein>
<dbReference type="EnsemblPlants" id="TraesCS4A02G466400.1">
    <property type="protein sequence ID" value="TraesCS4A02G466400.1.cds1"/>
    <property type="gene ID" value="TraesCS4A02G466400"/>
</dbReference>
<dbReference type="InterPro" id="IPR055290">
    <property type="entry name" value="At3g26010-like"/>
</dbReference>
<dbReference type="OMA" id="HTARFNE"/>
<dbReference type="InterPro" id="IPR001810">
    <property type="entry name" value="F-box_dom"/>
</dbReference>
<dbReference type="InterPro" id="IPR017451">
    <property type="entry name" value="F-box-assoc_interact_dom"/>
</dbReference>
<dbReference type="OrthoDB" id="605328at2759"/>
<organism evidence="2">
    <name type="scientific">Triticum aestivum</name>
    <name type="common">Wheat</name>
    <dbReference type="NCBI Taxonomy" id="4565"/>
    <lineage>
        <taxon>Eukaryota</taxon>
        <taxon>Viridiplantae</taxon>
        <taxon>Streptophyta</taxon>
        <taxon>Embryophyta</taxon>
        <taxon>Tracheophyta</taxon>
        <taxon>Spermatophyta</taxon>
        <taxon>Magnoliopsida</taxon>
        <taxon>Liliopsida</taxon>
        <taxon>Poales</taxon>
        <taxon>Poaceae</taxon>
        <taxon>BOP clade</taxon>
        <taxon>Pooideae</taxon>
        <taxon>Triticodae</taxon>
        <taxon>Triticeae</taxon>
        <taxon>Triticinae</taxon>
        <taxon>Triticum</taxon>
    </lineage>
</organism>
<dbReference type="PANTHER" id="PTHR35546:SF50">
    <property type="entry name" value="F-BOX DOMAIN-CONTAINING PROTEIN"/>
    <property type="match status" value="1"/>
</dbReference>
<proteinExistence type="predicted"/>
<dbReference type="SMART" id="SM00256">
    <property type="entry name" value="FBOX"/>
    <property type="match status" value="1"/>
</dbReference>
<feature type="domain" description="F-box" evidence="1">
    <location>
        <begin position="22"/>
        <end position="62"/>
    </location>
</feature>
<reference evidence="2" key="2">
    <citation type="submission" date="2018-10" db="UniProtKB">
        <authorList>
            <consortium name="EnsemblPlants"/>
        </authorList>
    </citation>
    <scope>IDENTIFICATION</scope>
</reference>
<name>A0A3B6I5Y5_WHEAT</name>
<dbReference type="NCBIfam" id="TIGR01640">
    <property type="entry name" value="F_box_assoc_1"/>
    <property type="match status" value="1"/>
</dbReference>
<sequence length="381" mass="43333">MFWRNTKRRLGSHPGETAACLLTDDLILEILCRLPARSVHRFKCVSVLWRDLIADPANRKKLPQALAGFLYTTISNNRRHHHFASVSDAAIPFDPPLPYLQPNKYNGITQVDACNGLLLYRRYNSKDDSHLVVCNPTTRRWFELPPQPLELANRRTRTTGLAFDPAVSSHFHVLHFEHSYLEIYITRVNIYSSWTGAWSHRNCGTADKYTLFFGGRCVFVGGLLYVMGNHNYIIDDYVLLGVDMEGKVCKTISVPYGRGFGMIGSSQVCLHYAIPSFDDNKQISRIELWCLQDCDSKELVLKHTARFNELMSLTAKKHMIVGIHPDCDTIFLLSRGHGTLVAYDMQHKQVGCIFKLEKNSTQRYLAYVPLFTESLADAGGQ</sequence>
<dbReference type="InterPro" id="IPR056592">
    <property type="entry name" value="Beta-prop_At3g26010-like"/>
</dbReference>
<dbReference type="Pfam" id="PF24750">
    <property type="entry name" value="b-prop_At3g26010-like"/>
    <property type="match status" value="1"/>
</dbReference>
<dbReference type="AlphaFoldDB" id="A0A3B6I5Y5"/>
<dbReference type="Gramene" id="TraesCS4A03G1172000.1">
    <property type="protein sequence ID" value="TraesCS4A03G1172000.1.CDS1"/>
    <property type="gene ID" value="TraesCS4A03G1172000"/>
</dbReference>
<dbReference type="STRING" id="4565.A0A3B6I5Y5"/>
<dbReference type="InterPro" id="IPR036047">
    <property type="entry name" value="F-box-like_dom_sf"/>
</dbReference>
<dbReference type="PANTHER" id="PTHR35546">
    <property type="entry name" value="F-BOX PROTEIN INTERACTION DOMAIN PROTEIN-RELATED"/>
    <property type="match status" value="1"/>
</dbReference>
<dbReference type="SUPFAM" id="SSF81383">
    <property type="entry name" value="F-box domain"/>
    <property type="match status" value="1"/>
</dbReference>
<dbReference type="Proteomes" id="UP000019116">
    <property type="component" value="Chromosome 4A"/>
</dbReference>